<dbReference type="InterPro" id="IPR028098">
    <property type="entry name" value="Glyco_trans_4-like_N"/>
</dbReference>
<dbReference type="CDD" id="cd03811">
    <property type="entry name" value="GT4_GT28_WabH-like"/>
    <property type="match status" value="1"/>
</dbReference>
<accession>A0A1H9Z8G5</accession>
<evidence type="ECO:0000259" key="1">
    <source>
        <dbReference type="Pfam" id="PF00534"/>
    </source>
</evidence>
<dbReference type="Pfam" id="PF00534">
    <property type="entry name" value="Glycos_transf_1"/>
    <property type="match status" value="1"/>
</dbReference>
<dbReference type="STRING" id="1353158.SAMN04488587_0897"/>
<dbReference type="PANTHER" id="PTHR12526">
    <property type="entry name" value="GLYCOSYLTRANSFERASE"/>
    <property type="match status" value="1"/>
</dbReference>
<evidence type="ECO:0000313" key="3">
    <source>
        <dbReference type="EMBL" id="SES77160.1"/>
    </source>
</evidence>
<dbReference type="GO" id="GO:0016757">
    <property type="term" value="F:glycosyltransferase activity"/>
    <property type="evidence" value="ECO:0007669"/>
    <property type="project" value="InterPro"/>
</dbReference>
<dbReference type="SUPFAM" id="SSF53756">
    <property type="entry name" value="UDP-Glycosyltransferase/glycogen phosphorylase"/>
    <property type="match status" value="1"/>
</dbReference>
<dbReference type="AlphaFoldDB" id="A0A1H9Z8G5"/>
<dbReference type="PANTHER" id="PTHR12526:SF630">
    <property type="entry name" value="GLYCOSYLTRANSFERASE"/>
    <property type="match status" value="1"/>
</dbReference>
<evidence type="ECO:0000313" key="4">
    <source>
        <dbReference type="Proteomes" id="UP000243338"/>
    </source>
</evidence>
<dbReference type="Proteomes" id="UP000243338">
    <property type="component" value="Unassembled WGS sequence"/>
</dbReference>
<keyword evidence="4" id="KW-1185">Reference proteome</keyword>
<proteinExistence type="predicted"/>
<name>A0A1H9Z8G5_9EURY</name>
<sequence>MMHHIYPITLLDEVDKLIVVRDVKGPDIDKVQYHCPPHWTLKIPIVALLYKFVLMFILSIREKPELIHGYLMFPHGILAFVAGKLTRKKVGISLLAGPVELYAPGRSPIGKYSYCRPLPPLNFSAKMLLPILNKCDIITVTGTYTKKYLEGKGIKNDKISVLPHAVDNKFKYVNSIKEYDIVFVGRLAGVKHVETLIKSIDIVRRTHEEVRVAIVGDGECKTELEELTRELGIMENIFFAGYQSNVWNWYNKGKMSILTSEREGFPYSVVEALSCGLPVIASNCGNVSDIIKHGYNGFIIDDYQDHSSFAEAILEFLRDPETLLEYSNNAAKSVRHLNEKSVTNVWSAIINAISK</sequence>
<evidence type="ECO:0000259" key="2">
    <source>
        <dbReference type="Pfam" id="PF13439"/>
    </source>
</evidence>
<gene>
    <name evidence="3" type="ORF">SAMN04488587_0897</name>
</gene>
<protein>
    <submittedName>
        <fullName evidence="3">Glycosyltransferase involved in cell wall bisynthesis</fullName>
    </submittedName>
</protein>
<keyword evidence="3" id="KW-0808">Transferase</keyword>
<dbReference type="EMBL" id="FOHQ01000002">
    <property type="protein sequence ID" value="SES77160.1"/>
    <property type="molecule type" value="Genomic_DNA"/>
</dbReference>
<dbReference type="Pfam" id="PF13439">
    <property type="entry name" value="Glyco_transf_4"/>
    <property type="match status" value="1"/>
</dbReference>
<reference evidence="4" key="1">
    <citation type="submission" date="2016-10" db="EMBL/GenBank/DDBJ databases">
        <authorList>
            <person name="Varghese N."/>
            <person name="Submissions S."/>
        </authorList>
    </citation>
    <scope>NUCLEOTIDE SEQUENCE [LARGE SCALE GENOMIC DNA]</scope>
    <source>
        <strain evidence="4">SLH 33</strain>
    </source>
</reference>
<feature type="domain" description="Glycosyl transferase family 1" evidence="1">
    <location>
        <begin position="169"/>
        <end position="332"/>
    </location>
</feature>
<feature type="domain" description="Glycosyltransferase subfamily 4-like N-terminal" evidence="2">
    <location>
        <begin position="24"/>
        <end position="167"/>
    </location>
</feature>
<dbReference type="Gene3D" id="3.40.50.2000">
    <property type="entry name" value="Glycogen Phosphorylase B"/>
    <property type="match status" value="2"/>
</dbReference>
<dbReference type="InterPro" id="IPR001296">
    <property type="entry name" value="Glyco_trans_1"/>
</dbReference>
<organism evidence="3 4">
    <name type="scientific">Methanococcoides vulcani</name>
    <dbReference type="NCBI Taxonomy" id="1353158"/>
    <lineage>
        <taxon>Archaea</taxon>
        <taxon>Methanobacteriati</taxon>
        <taxon>Methanobacteriota</taxon>
        <taxon>Stenosarchaea group</taxon>
        <taxon>Methanomicrobia</taxon>
        <taxon>Methanosarcinales</taxon>
        <taxon>Methanosarcinaceae</taxon>
        <taxon>Methanococcoides</taxon>
    </lineage>
</organism>